<dbReference type="SUPFAM" id="SSF52540">
    <property type="entry name" value="P-loop containing nucleoside triphosphate hydrolases"/>
    <property type="match status" value="1"/>
</dbReference>
<dbReference type="InterPro" id="IPR050093">
    <property type="entry name" value="ABC_SmlMolc_Importer"/>
</dbReference>
<dbReference type="SMART" id="SM00382">
    <property type="entry name" value="AAA"/>
    <property type="match status" value="1"/>
</dbReference>
<evidence type="ECO:0000259" key="4">
    <source>
        <dbReference type="PROSITE" id="PS50893"/>
    </source>
</evidence>
<dbReference type="Proteomes" id="UP000267250">
    <property type="component" value="Chromosome"/>
</dbReference>
<dbReference type="GO" id="GO:0005524">
    <property type="term" value="F:ATP binding"/>
    <property type="evidence" value="ECO:0007669"/>
    <property type="project" value="UniProtKB-KW"/>
</dbReference>
<keyword evidence="3" id="KW-0067">ATP-binding</keyword>
<evidence type="ECO:0000256" key="3">
    <source>
        <dbReference type="ARBA" id="ARBA00022840"/>
    </source>
</evidence>
<dbReference type="GO" id="GO:0140359">
    <property type="term" value="F:ABC-type transporter activity"/>
    <property type="evidence" value="ECO:0007669"/>
    <property type="project" value="UniProtKB-ARBA"/>
</dbReference>
<dbReference type="Gene3D" id="3.40.50.300">
    <property type="entry name" value="P-loop containing nucleotide triphosphate hydrolases"/>
    <property type="match status" value="1"/>
</dbReference>
<dbReference type="KEGG" id="aft:BBF96_01285"/>
<evidence type="ECO:0000256" key="1">
    <source>
        <dbReference type="ARBA" id="ARBA00022448"/>
    </source>
</evidence>
<dbReference type="AlphaFoldDB" id="A0A3Q9HQ66"/>
<dbReference type="Gene3D" id="2.40.50.140">
    <property type="entry name" value="Nucleic acid-binding proteins"/>
    <property type="match status" value="1"/>
</dbReference>
<dbReference type="PROSITE" id="PS50893">
    <property type="entry name" value="ABC_TRANSPORTER_2"/>
    <property type="match status" value="1"/>
</dbReference>
<gene>
    <name evidence="5" type="ORF">BBF96_01285</name>
</gene>
<dbReference type="InterPro" id="IPR012340">
    <property type="entry name" value="NA-bd_OB-fold"/>
</dbReference>
<dbReference type="Gene3D" id="2.40.50.100">
    <property type="match status" value="1"/>
</dbReference>
<dbReference type="Pfam" id="PF00005">
    <property type="entry name" value="ABC_tran"/>
    <property type="match status" value="1"/>
</dbReference>
<reference evidence="5 6" key="1">
    <citation type="submission" date="2016-07" db="EMBL/GenBank/DDBJ databases">
        <title>Genome and transcriptome analysis of iron-reducing fermentative bacteria Anoxybacter fermentans.</title>
        <authorList>
            <person name="Zeng X."/>
            <person name="Shao Z."/>
        </authorList>
    </citation>
    <scope>NUCLEOTIDE SEQUENCE [LARGE SCALE GENOMIC DNA]</scope>
    <source>
        <strain evidence="5 6">DY22613</strain>
    </source>
</reference>
<dbReference type="RefSeq" id="WP_127015473.1">
    <property type="nucleotide sequence ID" value="NZ_CP016379.1"/>
</dbReference>
<proteinExistence type="predicted"/>
<dbReference type="PANTHER" id="PTHR42781">
    <property type="entry name" value="SPERMIDINE/PUTRESCINE IMPORT ATP-BINDING PROTEIN POTA"/>
    <property type="match status" value="1"/>
</dbReference>
<name>A0A3Q9HQ66_9FIRM</name>
<dbReference type="PANTHER" id="PTHR42781:SF4">
    <property type="entry name" value="SPERMIDINE_PUTRESCINE IMPORT ATP-BINDING PROTEIN POTA"/>
    <property type="match status" value="1"/>
</dbReference>
<sequence length="362" mass="41270">MAEIKLDKISKSFGEKEVVKNLELTVKQGELMVLLGQSGCGKTTTLKMIAGLLDPDAGEIYFDGEPITHLKGRERGAVMVFQDYRLFPHMTVYENIAFGLKVRKKDRNFIKKKVEWALKMVELPGVEKRYPSELSGGQRQRIALARALVLEPRVLLLDEPLSNLDAVLRDKMRKLILNLHKTLNLTTIFVTHDQKEAMVLADRIAIMKDGVIQQVASPTEIYYRPANSWIASFVGQANLISGKVTESHLKSILGSWDLSQLKEDQWLELKNHRYRIQPKEVKILIRPEEIKLLRKNSSGLMEDNQVSGEIEEYTFTGENWFYHVRVGNEKVLVRGSGKEQFTPGEMVNLEVNKEAICIYSKS</sequence>
<organism evidence="5 6">
    <name type="scientific">Anoxybacter fermentans</name>
    <dbReference type="NCBI Taxonomy" id="1323375"/>
    <lineage>
        <taxon>Bacteria</taxon>
        <taxon>Bacillati</taxon>
        <taxon>Bacillota</taxon>
        <taxon>Clostridia</taxon>
        <taxon>Halanaerobiales</taxon>
        <taxon>Anoxybacter</taxon>
    </lineage>
</organism>
<dbReference type="EMBL" id="CP016379">
    <property type="protein sequence ID" value="AZR72145.1"/>
    <property type="molecule type" value="Genomic_DNA"/>
</dbReference>
<dbReference type="GO" id="GO:0043190">
    <property type="term" value="C:ATP-binding cassette (ABC) transporter complex"/>
    <property type="evidence" value="ECO:0007669"/>
    <property type="project" value="InterPro"/>
</dbReference>
<dbReference type="FunFam" id="3.40.50.300:FF:000042">
    <property type="entry name" value="Maltose/maltodextrin ABC transporter, ATP-binding protein"/>
    <property type="match status" value="1"/>
</dbReference>
<evidence type="ECO:0000313" key="6">
    <source>
        <dbReference type="Proteomes" id="UP000267250"/>
    </source>
</evidence>
<protein>
    <recommendedName>
        <fullName evidence="4">ABC transporter domain-containing protein</fullName>
    </recommendedName>
</protein>
<dbReference type="InterPro" id="IPR003593">
    <property type="entry name" value="AAA+_ATPase"/>
</dbReference>
<dbReference type="OrthoDB" id="9802264at2"/>
<feature type="domain" description="ABC transporter" evidence="4">
    <location>
        <begin position="4"/>
        <end position="234"/>
    </location>
</feature>
<dbReference type="InterPro" id="IPR013611">
    <property type="entry name" value="Transp-assoc_OB_typ2"/>
</dbReference>
<accession>A0A3Q9HQ66</accession>
<dbReference type="InterPro" id="IPR008995">
    <property type="entry name" value="Mo/tungstate-bd_C_term_dom"/>
</dbReference>
<dbReference type="InterPro" id="IPR017871">
    <property type="entry name" value="ABC_transporter-like_CS"/>
</dbReference>
<dbReference type="Pfam" id="PF08402">
    <property type="entry name" value="TOBE_2"/>
    <property type="match status" value="1"/>
</dbReference>
<dbReference type="SUPFAM" id="SSF50331">
    <property type="entry name" value="MOP-like"/>
    <property type="match status" value="1"/>
</dbReference>
<dbReference type="GO" id="GO:0016887">
    <property type="term" value="F:ATP hydrolysis activity"/>
    <property type="evidence" value="ECO:0007669"/>
    <property type="project" value="InterPro"/>
</dbReference>
<keyword evidence="6" id="KW-1185">Reference proteome</keyword>
<dbReference type="PROSITE" id="PS00211">
    <property type="entry name" value="ABC_TRANSPORTER_1"/>
    <property type="match status" value="1"/>
</dbReference>
<dbReference type="InterPro" id="IPR003439">
    <property type="entry name" value="ABC_transporter-like_ATP-bd"/>
</dbReference>
<evidence type="ECO:0000313" key="5">
    <source>
        <dbReference type="EMBL" id="AZR72145.1"/>
    </source>
</evidence>
<evidence type="ECO:0000256" key="2">
    <source>
        <dbReference type="ARBA" id="ARBA00022741"/>
    </source>
</evidence>
<keyword evidence="2" id="KW-0547">Nucleotide-binding</keyword>
<dbReference type="InterPro" id="IPR027417">
    <property type="entry name" value="P-loop_NTPase"/>
</dbReference>
<keyword evidence="1" id="KW-0813">Transport</keyword>